<feature type="compositionally biased region" description="Basic and acidic residues" evidence="1">
    <location>
        <begin position="205"/>
        <end position="215"/>
    </location>
</feature>
<dbReference type="OrthoDB" id="10595531at2759"/>
<dbReference type="Proteomes" id="UP000276133">
    <property type="component" value="Unassembled WGS sequence"/>
</dbReference>
<reference evidence="2 3" key="1">
    <citation type="journal article" date="2018" name="Sci. Rep.">
        <title>Genomic signatures of local adaptation to the degree of environmental predictability in rotifers.</title>
        <authorList>
            <person name="Franch-Gras L."/>
            <person name="Hahn C."/>
            <person name="Garcia-Roger E.M."/>
            <person name="Carmona M.J."/>
            <person name="Serra M."/>
            <person name="Gomez A."/>
        </authorList>
    </citation>
    <scope>NUCLEOTIDE SEQUENCE [LARGE SCALE GENOMIC DNA]</scope>
    <source>
        <strain evidence="2">HYR1</strain>
    </source>
</reference>
<evidence type="ECO:0000313" key="2">
    <source>
        <dbReference type="EMBL" id="RNA44230.1"/>
    </source>
</evidence>
<feature type="region of interest" description="Disordered" evidence="1">
    <location>
        <begin position="191"/>
        <end position="226"/>
    </location>
</feature>
<feature type="compositionally biased region" description="Basic and acidic residues" evidence="1">
    <location>
        <begin position="7"/>
        <end position="30"/>
    </location>
</feature>
<evidence type="ECO:0000256" key="1">
    <source>
        <dbReference type="SAM" id="MobiDB-lite"/>
    </source>
</evidence>
<organism evidence="2 3">
    <name type="scientific">Brachionus plicatilis</name>
    <name type="common">Marine rotifer</name>
    <name type="synonym">Brachionus muelleri</name>
    <dbReference type="NCBI Taxonomy" id="10195"/>
    <lineage>
        <taxon>Eukaryota</taxon>
        <taxon>Metazoa</taxon>
        <taxon>Spiralia</taxon>
        <taxon>Gnathifera</taxon>
        <taxon>Rotifera</taxon>
        <taxon>Eurotatoria</taxon>
        <taxon>Monogononta</taxon>
        <taxon>Pseudotrocha</taxon>
        <taxon>Ploima</taxon>
        <taxon>Brachionidae</taxon>
        <taxon>Brachionus</taxon>
    </lineage>
</organism>
<protein>
    <submittedName>
        <fullName evidence="2">Uncharacterized protein</fullName>
    </submittedName>
</protein>
<feature type="compositionally biased region" description="Polar residues" evidence="1">
    <location>
        <begin position="217"/>
        <end position="226"/>
    </location>
</feature>
<comment type="caution">
    <text evidence="2">The sequence shown here is derived from an EMBL/GenBank/DDBJ whole genome shotgun (WGS) entry which is preliminary data.</text>
</comment>
<sequence length="494" mass="56680">MGAIKSKIFDDSTTLDHESLKPGEMTKMRQDDEDMSLPSAQYVTNEPERIANTSIDQIHEKISAINLDSEKKESFKSRMQSASAASFQPPDFLQRSQYFRSFRSASRRFFGKKDHTDVSISKISKENEPSTGNNIPNRNYFYRSFKNLNRNNLNCISNLNNDRENIKGQVQPPPEMKNSWFKNLKSRSNADFEANKNSSNFKKSSSREPIVEESPKFPSNKNLTSRSFNTIPTLGLSLVEIDTDEPKVQVKSKAEPRPEMTSESSNSSSSSAGMFSRQSNGLGNNSRSFDQFRKTVQIPIKIVTDQQSVKQKHQANYINSVFLNELNTLDGLAQKNDFLVDRLKSEVENLNRLLDVFNREDPKVINELIFKTDDLSNQALKFQAEVQEQLKIKNKNSQMNRFTSEVVIKLYEECIIRLDRQLEILISQISELTSIKNFLDQVASDYNQQSQQSSSSSYGYSDSYYSSSSSDGYYPNYQNYHSRNNFYYNPRSSQ</sequence>
<accession>A0A3M7T8T3</accession>
<gene>
    <name evidence="2" type="ORF">BpHYR1_047759</name>
</gene>
<dbReference type="EMBL" id="REGN01000131">
    <property type="protein sequence ID" value="RNA44230.1"/>
    <property type="molecule type" value="Genomic_DNA"/>
</dbReference>
<feature type="region of interest" description="Disordered" evidence="1">
    <location>
        <begin position="246"/>
        <end position="287"/>
    </location>
</feature>
<evidence type="ECO:0000313" key="3">
    <source>
        <dbReference type="Proteomes" id="UP000276133"/>
    </source>
</evidence>
<name>A0A3M7T8T3_BRAPC</name>
<dbReference type="AlphaFoldDB" id="A0A3M7T8T3"/>
<keyword evidence="3" id="KW-1185">Reference proteome</keyword>
<feature type="compositionally biased region" description="Basic and acidic residues" evidence="1">
    <location>
        <begin position="246"/>
        <end position="260"/>
    </location>
</feature>
<feature type="region of interest" description="Disordered" evidence="1">
    <location>
        <begin position="1"/>
        <end position="48"/>
    </location>
</feature>
<proteinExistence type="predicted"/>
<feature type="compositionally biased region" description="Low complexity" evidence="1">
    <location>
        <begin position="262"/>
        <end position="279"/>
    </location>
</feature>